<dbReference type="PROSITE" id="PS50893">
    <property type="entry name" value="ABC_TRANSPORTER_2"/>
    <property type="match status" value="1"/>
</dbReference>
<dbReference type="EMBL" id="JH597768">
    <property type="protein sequence ID" value="EHP69215.1"/>
    <property type="molecule type" value="Genomic_DNA"/>
</dbReference>
<evidence type="ECO:0000256" key="4">
    <source>
        <dbReference type="ARBA" id="ARBA00049985"/>
    </source>
</evidence>
<keyword evidence="3 6" id="KW-0067">ATP-binding</keyword>
<keyword evidence="7" id="KW-1185">Reference proteome</keyword>
<sequence length="317" mass="35625">MYSIETRDLTKKYGDFVAVDHISFTVKRGEIFGLLGPNGAGKTTTIKMLTGLTPPTEGDALVAGFSIVRNPIEVKSRIGWISSEVILDDDLTGWENLEIQARLTGVKNWKERATELLKYFGILEFKDRKAGKFSTGMRKKLEIAMALLNSPEVIFMDEPTIGLDVNTRATMWNLIRQINKDYEVTVLLTTHYMEEADSLCNRLGIINKGRIIAMDTPEELKNKYGGDVIEIELKPGAKLNVSLENTQVTDSRVRIRVNNAESALMDVIRAVGGDNIKGIRVNKSSLDVVFINLTGGTMEEQEFDARRFYAMIRRARR</sequence>
<comment type="similarity">
    <text evidence="4">Belongs to the ABC transporter superfamily. Drug exporter-1 (DrugE1) (TC 3.A.1.105) family.</text>
</comment>
<dbReference type="GO" id="GO:0043215">
    <property type="term" value="P:daunorubicin transport"/>
    <property type="evidence" value="ECO:0007669"/>
    <property type="project" value="InterPro"/>
</dbReference>
<evidence type="ECO:0000313" key="6">
    <source>
        <dbReference type="EMBL" id="EHP69215.1"/>
    </source>
</evidence>
<dbReference type="PANTHER" id="PTHR42711">
    <property type="entry name" value="ABC TRANSPORTER ATP-BINDING PROTEIN"/>
    <property type="match status" value="1"/>
</dbReference>
<dbReference type="RefSeq" id="WP_009073031.1">
    <property type="nucleotide sequence ID" value="NZ_JH597768.1"/>
</dbReference>
<keyword evidence="2" id="KW-0547">Nucleotide-binding</keyword>
<dbReference type="PANTHER" id="PTHR42711:SF5">
    <property type="entry name" value="ABC TRANSPORTER ATP-BINDING PROTEIN NATA"/>
    <property type="match status" value="1"/>
</dbReference>
<evidence type="ECO:0000256" key="1">
    <source>
        <dbReference type="ARBA" id="ARBA00022448"/>
    </source>
</evidence>
<dbReference type="SMART" id="SM00382">
    <property type="entry name" value="AAA"/>
    <property type="match status" value="1"/>
</dbReference>
<dbReference type="InterPro" id="IPR050763">
    <property type="entry name" value="ABC_transporter_ATP-binding"/>
</dbReference>
<dbReference type="InterPro" id="IPR027417">
    <property type="entry name" value="P-loop_NTPase"/>
</dbReference>
<dbReference type="SUPFAM" id="SSF52540">
    <property type="entry name" value="P-loop containing nucleoside triphosphate hydrolases"/>
    <property type="match status" value="1"/>
</dbReference>
<protein>
    <submittedName>
        <fullName evidence="6">Daunorubicin resistance ABC transporter ATP-binding subunit</fullName>
    </submittedName>
</protein>
<dbReference type="InterPro" id="IPR005894">
    <property type="entry name" value="DrrA"/>
</dbReference>
<accession>H2C5Y8</accession>
<dbReference type="eggNOG" id="arCOG00194">
    <property type="taxonomic scope" value="Archaea"/>
</dbReference>
<dbReference type="InterPro" id="IPR003439">
    <property type="entry name" value="ABC_transporter-like_ATP-bd"/>
</dbReference>
<gene>
    <name evidence="6" type="ORF">MetMK1DRAFT_00019610</name>
</gene>
<evidence type="ECO:0000313" key="7">
    <source>
        <dbReference type="Proteomes" id="UP000003980"/>
    </source>
</evidence>
<dbReference type="Pfam" id="PF13732">
    <property type="entry name" value="DrrA1-3_C"/>
    <property type="match status" value="1"/>
</dbReference>
<dbReference type="Gene3D" id="3.40.50.300">
    <property type="entry name" value="P-loop containing nucleotide triphosphate hydrolases"/>
    <property type="match status" value="1"/>
</dbReference>
<proteinExistence type="inferred from homology"/>
<name>H2C5Y8_9CREN</name>
<dbReference type="AlphaFoldDB" id="H2C5Y8"/>
<dbReference type="GO" id="GO:0016887">
    <property type="term" value="F:ATP hydrolysis activity"/>
    <property type="evidence" value="ECO:0007669"/>
    <property type="project" value="InterPro"/>
</dbReference>
<dbReference type="NCBIfam" id="TIGR01188">
    <property type="entry name" value="drrA"/>
    <property type="match status" value="1"/>
</dbReference>
<dbReference type="InterPro" id="IPR025302">
    <property type="entry name" value="DrrA1/2-like_C"/>
</dbReference>
<feature type="domain" description="ABC transporter" evidence="5">
    <location>
        <begin position="4"/>
        <end position="233"/>
    </location>
</feature>
<dbReference type="STRING" id="671065.MetMK1DRAFT_00019610"/>
<evidence type="ECO:0000256" key="3">
    <source>
        <dbReference type="ARBA" id="ARBA00022840"/>
    </source>
</evidence>
<evidence type="ECO:0000256" key="2">
    <source>
        <dbReference type="ARBA" id="ARBA00022741"/>
    </source>
</evidence>
<evidence type="ECO:0000259" key="5">
    <source>
        <dbReference type="PROSITE" id="PS50893"/>
    </source>
</evidence>
<dbReference type="GO" id="GO:1900753">
    <property type="term" value="P:doxorubicin transport"/>
    <property type="evidence" value="ECO:0007669"/>
    <property type="project" value="InterPro"/>
</dbReference>
<dbReference type="Pfam" id="PF00005">
    <property type="entry name" value="ABC_tran"/>
    <property type="match status" value="1"/>
</dbReference>
<dbReference type="InterPro" id="IPR003593">
    <property type="entry name" value="AAA+_ATPase"/>
</dbReference>
<dbReference type="OrthoDB" id="31298at2157"/>
<dbReference type="HOGENOM" id="CLU_000604_1_2_2"/>
<reference evidence="6 7" key="1">
    <citation type="submission" date="2012-01" db="EMBL/GenBank/DDBJ databases">
        <title>Improved High-Quality Draft sequence of Metallosphaera yellowstonensis MK1.</title>
        <authorList>
            <consortium name="US DOE Joint Genome Institute"/>
            <person name="Lucas S."/>
            <person name="Han J."/>
            <person name="Cheng J.-F."/>
            <person name="Goodwin L."/>
            <person name="Pitluck S."/>
            <person name="Peters L."/>
            <person name="Teshima H."/>
            <person name="Detter J.C."/>
            <person name="Han C."/>
            <person name="Tapia R."/>
            <person name="Land M."/>
            <person name="Hauser L."/>
            <person name="Kyrpides N."/>
            <person name="Kozubal M."/>
            <person name="Macur R.E."/>
            <person name="Jay Z."/>
            <person name="Inskeep W."/>
            <person name="Woyke T."/>
        </authorList>
    </citation>
    <scope>NUCLEOTIDE SEQUENCE [LARGE SCALE GENOMIC DNA]</scope>
    <source>
        <strain evidence="6 7">MK1</strain>
    </source>
</reference>
<keyword evidence="1" id="KW-0813">Transport</keyword>
<organism evidence="6 7">
    <name type="scientific">Metallosphaera yellowstonensis MK1</name>
    <dbReference type="NCBI Taxonomy" id="671065"/>
    <lineage>
        <taxon>Archaea</taxon>
        <taxon>Thermoproteota</taxon>
        <taxon>Thermoprotei</taxon>
        <taxon>Sulfolobales</taxon>
        <taxon>Sulfolobaceae</taxon>
        <taxon>Metallosphaera</taxon>
    </lineage>
</organism>
<dbReference type="GO" id="GO:0005524">
    <property type="term" value="F:ATP binding"/>
    <property type="evidence" value="ECO:0007669"/>
    <property type="project" value="UniProtKB-KW"/>
</dbReference>
<dbReference type="Proteomes" id="UP000003980">
    <property type="component" value="Unassembled WGS sequence"/>
</dbReference>